<feature type="region of interest" description="Disordered" evidence="1">
    <location>
        <begin position="1"/>
        <end position="20"/>
    </location>
</feature>
<sequence length="331" mass="35483">MAAPAIAAGAAPTGPPPEAEVDEDCEAVVSEAGIEWLVNAMCALEGVGRMTMKVLKNIGVGASSGVKLLECVGAKESAEYRQKYVTELVAIDQSLYKITPPLGKGKASERAQNSMKELMRMIAELCEILKKAEKGPAPDGATTAQKSILTVVTQTEEDRETTLASLDSAAVGSRRELLKTMYNVRLQPHEMAQLNQLKRIGHWVVTERCFPDPGRYPYTKMTGASTDGHLMQFRRMLLGCVLVAVGDGAPKDKRDDGAGKKDLRGSYKAQWANANVAIDLLAQIEEKRDVLTNAEIGLVCATLSTALYKSTSLGGETLSLAMAQAISTVPQ</sequence>
<feature type="compositionally biased region" description="Low complexity" evidence="1">
    <location>
        <begin position="1"/>
        <end position="12"/>
    </location>
</feature>
<organism evidence="2 3">
    <name type="scientific">Chrysochromulina tobinii</name>
    <dbReference type="NCBI Taxonomy" id="1460289"/>
    <lineage>
        <taxon>Eukaryota</taxon>
        <taxon>Haptista</taxon>
        <taxon>Haptophyta</taxon>
        <taxon>Prymnesiophyceae</taxon>
        <taxon>Prymnesiales</taxon>
        <taxon>Chrysochromulinaceae</taxon>
        <taxon>Chrysochromulina</taxon>
    </lineage>
</organism>
<name>A0A0M0K2F8_9EUKA</name>
<dbReference type="Proteomes" id="UP000037460">
    <property type="component" value="Unassembled WGS sequence"/>
</dbReference>
<gene>
    <name evidence="2" type="ORF">Ctob_016147</name>
</gene>
<keyword evidence="3" id="KW-1185">Reference proteome</keyword>
<evidence type="ECO:0000256" key="1">
    <source>
        <dbReference type="SAM" id="MobiDB-lite"/>
    </source>
</evidence>
<protein>
    <submittedName>
        <fullName evidence="2">Uncharacterized protein</fullName>
    </submittedName>
</protein>
<evidence type="ECO:0000313" key="3">
    <source>
        <dbReference type="Proteomes" id="UP000037460"/>
    </source>
</evidence>
<reference evidence="3" key="1">
    <citation type="journal article" date="2015" name="PLoS Genet.">
        <title>Genome Sequence and Transcriptome Analyses of Chrysochromulina tobin: Metabolic Tools for Enhanced Algal Fitness in the Prominent Order Prymnesiales (Haptophyceae).</title>
        <authorList>
            <person name="Hovde B.T."/>
            <person name="Deodato C.R."/>
            <person name="Hunsperger H.M."/>
            <person name="Ryken S.A."/>
            <person name="Yost W."/>
            <person name="Jha R.K."/>
            <person name="Patterson J."/>
            <person name="Monnat R.J. Jr."/>
            <person name="Barlow S.B."/>
            <person name="Starkenburg S.R."/>
            <person name="Cattolico R.A."/>
        </authorList>
    </citation>
    <scope>NUCLEOTIDE SEQUENCE</scope>
    <source>
        <strain evidence="3">CCMP291</strain>
    </source>
</reference>
<evidence type="ECO:0000313" key="2">
    <source>
        <dbReference type="EMBL" id="KOO33056.1"/>
    </source>
</evidence>
<accession>A0A0M0K2F8</accession>
<dbReference type="EMBL" id="JWZX01001611">
    <property type="protein sequence ID" value="KOO33056.1"/>
    <property type="molecule type" value="Genomic_DNA"/>
</dbReference>
<comment type="caution">
    <text evidence="2">The sequence shown here is derived from an EMBL/GenBank/DDBJ whole genome shotgun (WGS) entry which is preliminary data.</text>
</comment>
<proteinExistence type="predicted"/>
<feature type="non-terminal residue" evidence="2">
    <location>
        <position position="331"/>
    </location>
</feature>
<dbReference type="AlphaFoldDB" id="A0A0M0K2F8"/>